<dbReference type="InterPro" id="IPR029058">
    <property type="entry name" value="AB_hydrolase_fold"/>
</dbReference>
<proteinExistence type="predicted"/>
<reference evidence="3" key="1">
    <citation type="submission" date="2016-06" db="EMBL/GenBank/DDBJ databases">
        <authorList>
            <person name="Varghese N."/>
            <person name="Submissions Spin"/>
        </authorList>
    </citation>
    <scope>NUCLEOTIDE SEQUENCE [LARGE SCALE GENOMIC DNA]</scope>
    <source>
        <strain evidence="3">DSM 43168</strain>
    </source>
</reference>
<accession>A0A1C4XY23</accession>
<gene>
    <name evidence="2" type="ORF">GA0070563_105237</name>
</gene>
<dbReference type="PANTHER" id="PTHR43433">
    <property type="entry name" value="HYDROLASE, ALPHA/BETA FOLD FAMILY PROTEIN"/>
    <property type="match status" value="1"/>
</dbReference>
<dbReference type="SUPFAM" id="SSF53474">
    <property type="entry name" value="alpha/beta-Hydrolases"/>
    <property type="match status" value="1"/>
</dbReference>
<dbReference type="Proteomes" id="UP000183585">
    <property type="component" value="Unassembled WGS sequence"/>
</dbReference>
<keyword evidence="3" id="KW-1185">Reference proteome</keyword>
<protein>
    <submittedName>
        <fullName evidence="2">Alpha/beta hydrolase fold</fullName>
    </submittedName>
</protein>
<dbReference type="PANTHER" id="PTHR43433:SF5">
    <property type="entry name" value="AB HYDROLASE-1 DOMAIN-CONTAINING PROTEIN"/>
    <property type="match status" value="1"/>
</dbReference>
<dbReference type="Pfam" id="PF00561">
    <property type="entry name" value="Abhydrolase_1"/>
    <property type="match status" value="1"/>
</dbReference>
<dbReference type="STRING" id="47853.TK50_22875"/>
<name>A0A1C4XY23_9ACTN</name>
<sequence length="268" mass="28522">MAGVSYAEVNGLRLWHEVRGSGRPLVLLHGGYGTAESFGPILPAFAGRRRVVTVDLQGHGRTADVDRPLRFETMADDVAALIRHLGLGEADVLGYSLGGGVALRMAVQHPALVRRLVVVSAPCRSGGWYPEVLAAMAAQDAATGERMRGTPPHELYARVAPRPQDWPALWAKTGELLRRDYDWSAQVAALAKPTLLVFADADSVPTGHVAEFFGLLGGGHRDAGWDGSGRPASRLAVLPGLTHYEVLDSPALPAAVLPFLTAPARPPQ</sequence>
<feature type="domain" description="AB hydrolase-1" evidence="1">
    <location>
        <begin position="24"/>
        <end position="148"/>
    </location>
</feature>
<keyword evidence="2" id="KW-0378">Hydrolase</keyword>
<dbReference type="EMBL" id="FMCT01000005">
    <property type="protein sequence ID" value="SCF13374.1"/>
    <property type="molecule type" value="Genomic_DNA"/>
</dbReference>
<dbReference type="Gene3D" id="3.40.50.1820">
    <property type="entry name" value="alpha/beta hydrolase"/>
    <property type="match status" value="1"/>
</dbReference>
<dbReference type="InterPro" id="IPR000073">
    <property type="entry name" value="AB_hydrolase_1"/>
</dbReference>
<evidence type="ECO:0000313" key="2">
    <source>
        <dbReference type="EMBL" id="SCF13374.1"/>
    </source>
</evidence>
<dbReference type="AlphaFoldDB" id="A0A1C4XY23"/>
<evidence type="ECO:0000313" key="3">
    <source>
        <dbReference type="Proteomes" id="UP000183585"/>
    </source>
</evidence>
<dbReference type="PRINTS" id="PR00111">
    <property type="entry name" value="ABHYDROLASE"/>
</dbReference>
<organism evidence="2 3">
    <name type="scientific">Micromonospora carbonacea</name>
    <dbReference type="NCBI Taxonomy" id="47853"/>
    <lineage>
        <taxon>Bacteria</taxon>
        <taxon>Bacillati</taxon>
        <taxon>Actinomycetota</taxon>
        <taxon>Actinomycetes</taxon>
        <taxon>Micromonosporales</taxon>
        <taxon>Micromonosporaceae</taxon>
        <taxon>Micromonospora</taxon>
    </lineage>
</organism>
<dbReference type="GO" id="GO:0016787">
    <property type="term" value="F:hydrolase activity"/>
    <property type="evidence" value="ECO:0007669"/>
    <property type="project" value="UniProtKB-KW"/>
</dbReference>
<evidence type="ECO:0000259" key="1">
    <source>
        <dbReference type="Pfam" id="PF00561"/>
    </source>
</evidence>
<dbReference type="InterPro" id="IPR050471">
    <property type="entry name" value="AB_hydrolase"/>
</dbReference>